<protein>
    <submittedName>
        <fullName evidence="5">Neuroendocrine convertase 2-like</fullName>
    </submittedName>
</protein>
<evidence type="ECO:0000313" key="5">
    <source>
        <dbReference type="RefSeq" id="XP_036367394.1"/>
    </source>
</evidence>
<organism evidence="4 5">
    <name type="scientific">Octopus sinensis</name>
    <name type="common">East Asian common octopus</name>
    <dbReference type="NCBI Taxonomy" id="2607531"/>
    <lineage>
        <taxon>Eukaryota</taxon>
        <taxon>Metazoa</taxon>
        <taxon>Spiralia</taxon>
        <taxon>Lophotrochozoa</taxon>
        <taxon>Mollusca</taxon>
        <taxon>Cephalopoda</taxon>
        <taxon>Coleoidea</taxon>
        <taxon>Octopodiformes</taxon>
        <taxon>Octopoda</taxon>
        <taxon>Incirrata</taxon>
        <taxon>Octopodidae</taxon>
        <taxon>Octopus</taxon>
    </lineage>
</organism>
<dbReference type="RefSeq" id="XP_036367394.1">
    <property type="nucleotide sequence ID" value="XM_036511501.1"/>
</dbReference>
<evidence type="ECO:0000256" key="2">
    <source>
        <dbReference type="ARBA" id="ARBA00022801"/>
    </source>
</evidence>
<dbReference type="AlphaFoldDB" id="A0A7E6FI50"/>
<dbReference type="GO" id="GO:0004252">
    <property type="term" value="F:serine-type endopeptidase activity"/>
    <property type="evidence" value="ECO:0007669"/>
    <property type="project" value="InterPro"/>
</dbReference>
<evidence type="ECO:0000313" key="4">
    <source>
        <dbReference type="Proteomes" id="UP000515154"/>
    </source>
</evidence>
<reference evidence="5" key="1">
    <citation type="submission" date="2025-08" db="UniProtKB">
        <authorList>
            <consortium name="RefSeq"/>
        </authorList>
    </citation>
    <scope>IDENTIFICATION</scope>
</reference>
<dbReference type="Proteomes" id="UP000515154">
    <property type="component" value="Linkage group LG20"/>
</dbReference>
<dbReference type="PANTHER" id="PTHR42884:SF13">
    <property type="entry name" value="NEUROENDOCRINE CONVERTASE 2"/>
    <property type="match status" value="1"/>
</dbReference>
<evidence type="ECO:0000256" key="3">
    <source>
        <dbReference type="ARBA" id="ARBA00022825"/>
    </source>
</evidence>
<name>A0A7E6FI50_9MOLL</name>
<dbReference type="GO" id="GO:0005615">
    <property type="term" value="C:extracellular space"/>
    <property type="evidence" value="ECO:0007669"/>
    <property type="project" value="TreeGrafter"/>
</dbReference>
<dbReference type="GO" id="GO:0016020">
    <property type="term" value="C:membrane"/>
    <property type="evidence" value="ECO:0007669"/>
    <property type="project" value="TreeGrafter"/>
</dbReference>
<keyword evidence="4" id="KW-1185">Reference proteome</keyword>
<dbReference type="KEGG" id="osn:118767230"/>
<accession>A0A7E6FI50</accession>
<dbReference type="Gene3D" id="3.40.50.200">
    <property type="entry name" value="Peptidase S8/S53 domain"/>
    <property type="match status" value="1"/>
</dbReference>
<dbReference type="GO" id="GO:0043005">
    <property type="term" value="C:neuron projection"/>
    <property type="evidence" value="ECO:0007669"/>
    <property type="project" value="TreeGrafter"/>
</dbReference>
<proteinExistence type="predicted"/>
<dbReference type="GO" id="GO:0016486">
    <property type="term" value="P:peptide hormone processing"/>
    <property type="evidence" value="ECO:0007669"/>
    <property type="project" value="TreeGrafter"/>
</dbReference>
<keyword evidence="2" id="KW-0378">Hydrolase</keyword>
<dbReference type="SUPFAM" id="SSF52743">
    <property type="entry name" value="Subtilisin-like"/>
    <property type="match status" value="1"/>
</dbReference>
<evidence type="ECO:0000256" key="1">
    <source>
        <dbReference type="ARBA" id="ARBA00022670"/>
    </source>
</evidence>
<keyword evidence="1" id="KW-0645">Protease</keyword>
<keyword evidence="3" id="KW-0720">Serine protease</keyword>
<sequence length="159" mass="18366">MCMEDHCCMKKCSLHQVKFAVQESGYVRQKRGFKPLSKLIQQEGSVHVYPQMSPKLRTVDKRLNMLPEPTDPFYPKQWYLKNNGQSGGIEGLDLNVNMAWSKGFTGKNITTAIMDDAGSPQGLLNHEMNYLLVNYYFSRIFSFVFNDVNLFLKKFIKLI</sequence>
<gene>
    <name evidence="5" type="primary">LOC118767230</name>
</gene>
<dbReference type="InterPro" id="IPR036852">
    <property type="entry name" value="Peptidase_S8/S53_dom_sf"/>
</dbReference>
<dbReference type="PANTHER" id="PTHR42884">
    <property type="entry name" value="PROPROTEIN CONVERTASE SUBTILISIN/KEXIN-RELATED"/>
    <property type="match status" value="1"/>
</dbReference>